<dbReference type="GO" id="GO:0005737">
    <property type="term" value="C:cytoplasm"/>
    <property type="evidence" value="ECO:0007669"/>
    <property type="project" value="TreeGrafter"/>
</dbReference>
<dbReference type="InterPro" id="IPR011009">
    <property type="entry name" value="Kinase-like_dom_sf"/>
</dbReference>
<proteinExistence type="predicted"/>
<dbReference type="RefSeq" id="WP_208044283.1">
    <property type="nucleotide sequence ID" value="NZ_JAGDYL010000001.1"/>
</dbReference>
<dbReference type="GO" id="GO:0006646">
    <property type="term" value="P:phosphatidylethanolamine biosynthetic process"/>
    <property type="evidence" value="ECO:0007669"/>
    <property type="project" value="TreeGrafter"/>
</dbReference>
<dbReference type="AlphaFoldDB" id="A0A939RT81"/>
<dbReference type="CDD" id="cd05151">
    <property type="entry name" value="ChoK-like"/>
    <property type="match status" value="1"/>
</dbReference>
<organism evidence="2 3">
    <name type="scientific">Leucobacter ruminantium</name>
    <dbReference type="NCBI Taxonomy" id="1289170"/>
    <lineage>
        <taxon>Bacteria</taxon>
        <taxon>Bacillati</taxon>
        <taxon>Actinomycetota</taxon>
        <taxon>Actinomycetes</taxon>
        <taxon>Micrococcales</taxon>
        <taxon>Microbacteriaceae</taxon>
        <taxon>Leucobacter</taxon>
    </lineage>
</organism>
<comment type="caution">
    <text evidence="2">The sequence shown here is derived from an EMBL/GenBank/DDBJ whole genome shotgun (WGS) entry which is preliminary data.</text>
</comment>
<sequence>MSANHEIPQVILEAVGRNPEWAGLAVTGAPVSGGINNENWRITIGEGSPVFAKIPGVGTELFVNRQMSLAAARQASAAGISPRVLFFDEATGVEFGEFVEDGFRASTTLDFQEDAAFEGVLGVYRTLHGTDMFDVTKTMFDQVEEHLRQVEEEGFELPPWSDEVLANYRDAYDAFMETGLELVPAHNDPMPGNFLLRGDGEVRLIDFEFAANNDASYEVGILLAEMFVDVERSRRLCAVYRGYDDEKFYSRAMLSRMIADTKWGLWGISTHYMRDADFDYYKYGSWKLYRTFQIARHPDYRKWLEAAR</sequence>
<dbReference type="GO" id="GO:0004305">
    <property type="term" value="F:ethanolamine kinase activity"/>
    <property type="evidence" value="ECO:0007669"/>
    <property type="project" value="TreeGrafter"/>
</dbReference>
<dbReference type="Pfam" id="PF01636">
    <property type="entry name" value="APH"/>
    <property type="match status" value="1"/>
</dbReference>
<reference evidence="2" key="1">
    <citation type="submission" date="2021-03" db="EMBL/GenBank/DDBJ databases">
        <title>Leucobacter chromiisoli sp. nov., isolated from chromium-containing soil of chemical plant.</title>
        <authorList>
            <person name="Xu Z."/>
        </authorList>
    </citation>
    <scope>NUCLEOTIDE SEQUENCE</scope>
    <source>
        <strain evidence="2">A2</strain>
    </source>
</reference>
<name>A0A939RT81_9MICO</name>
<dbReference type="SUPFAM" id="SSF56112">
    <property type="entry name" value="Protein kinase-like (PK-like)"/>
    <property type="match status" value="1"/>
</dbReference>
<evidence type="ECO:0000313" key="2">
    <source>
        <dbReference type="EMBL" id="MBO1803795.1"/>
    </source>
</evidence>
<evidence type="ECO:0000259" key="1">
    <source>
        <dbReference type="Pfam" id="PF01636"/>
    </source>
</evidence>
<dbReference type="InterPro" id="IPR002575">
    <property type="entry name" value="Aminoglycoside_PTrfase"/>
</dbReference>
<feature type="domain" description="Aminoglycoside phosphotransferase" evidence="1">
    <location>
        <begin position="29"/>
        <end position="233"/>
    </location>
</feature>
<dbReference type="Proteomes" id="UP000664398">
    <property type="component" value="Unassembled WGS sequence"/>
</dbReference>
<evidence type="ECO:0000313" key="3">
    <source>
        <dbReference type="Proteomes" id="UP000664398"/>
    </source>
</evidence>
<dbReference type="Gene3D" id="3.90.1200.10">
    <property type="match status" value="1"/>
</dbReference>
<protein>
    <submittedName>
        <fullName evidence="2">Phosphotransferase</fullName>
    </submittedName>
</protein>
<dbReference type="EMBL" id="JAGDYL010000001">
    <property type="protein sequence ID" value="MBO1803795.1"/>
    <property type="molecule type" value="Genomic_DNA"/>
</dbReference>
<accession>A0A939RT81</accession>
<keyword evidence="3" id="KW-1185">Reference proteome</keyword>
<dbReference type="PANTHER" id="PTHR22603">
    <property type="entry name" value="CHOLINE/ETHANOALAMINE KINASE"/>
    <property type="match status" value="1"/>
</dbReference>
<dbReference type="Gene3D" id="3.30.200.20">
    <property type="entry name" value="Phosphorylase Kinase, domain 1"/>
    <property type="match status" value="1"/>
</dbReference>
<gene>
    <name evidence="2" type="ORF">J4H91_00475</name>
</gene>
<dbReference type="PANTHER" id="PTHR22603:SF66">
    <property type="entry name" value="ETHANOLAMINE KINASE"/>
    <property type="match status" value="1"/>
</dbReference>